<reference evidence="3 4" key="2">
    <citation type="submission" date="2019-09" db="EMBL/GenBank/DDBJ databases">
        <authorList>
            <person name="Jin C."/>
        </authorList>
    </citation>
    <scope>NUCLEOTIDE SEQUENCE [LARGE SCALE GENOMIC DNA]</scope>
    <source>
        <strain evidence="3 4">BN140041</strain>
    </source>
</reference>
<dbReference type="RefSeq" id="WP_149750870.1">
    <property type="nucleotide sequence ID" value="NZ_VUJW01000006.1"/>
</dbReference>
<feature type="region of interest" description="Disordered" evidence="1">
    <location>
        <begin position="60"/>
        <end position="101"/>
    </location>
</feature>
<dbReference type="PRINTS" id="PR00625">
    <property type="entry name" value="JDOMAIN"/>
</dbReference>
<sequence length="133" mass="14228">MGLVDPKVRAAFALLGLRPDADQLAVLAAYRRLARATHPDVSSERDAAERFTALSAAYQQAMAAAPERTAPADPPEEAPSTARPFPRATPATGRPFVAGPVRVEPAPGEGWGEEILWIGPVVRLHRGGRRGWT</sequence>
<proteinExistence type="predicted"/>
<accession>A0A5B1M587</accession>
<name>A0A5B1M587_9ACTN</name>
<dbReference type="EMBL" id="VUJW01000006">
    <property type="protein sequence ID" value="KAA1426840.1"/>
    <property type="molecule type" value="Genomic_DNA"/>
</dbReference>
<protein>
    <submittedName>
        <fullName evidence="3">DnaJ domain-containing protein</fullName>
    </submittedName>
</protein>
<feature type="domain" description="J" evidence="2">
    <location>
        <begin position="10"/>
        <end position="66"/>
    </location>
</feature>
<evidence type="ECO:0000313" key="4">
    <source>
        <dbReference type="Proteomes" id="UP000324351"/>
    </source>
</evidence>
<organism evidence="3 4">
    <name type="scientific">Nocardioides antri</name>
    <dbReference type="NCBI Taxonomy" id="2607659"/>
    <lineage>
        <taxon>Bacteria</taxon>
        <taxon>Bacillati</taxon>
        <taxon>Actinomycetota</taxon>
        <taxon>Actinomycetes</taxon>
        <taxon>Propionibacteriales</taxon>
        <taxon>Nocardioidaceae</taxon>
        <taxon>Nocardioides</taxon>
    </lineage>
</organism>
<dbReference type="AlphaFoldDB" id="A0A5B1M587"/>
<dbReference type="SMART" id="SM00271">
    <property type="entry name" value="DnaJ"/>
    <property type="match status" value="1"/>
</dbReference>
<comment type="caution">
    <text evidence="3">The sequence shown here is derived from an EMBL/GenBank/DDBJ whole genome shotgun (WGS) entry which is preliminary data.</text>
</comment>
<dbReference type="Gene3D" id="1.10.287.110">
    <property type="entry name" value="DnaJ domain"/>
    <property type="match status" value="1"/>
</dbReference>
<keyword evidence="4" id="KW-1185">Reference proteome</keyword>
<evidence type="ECO:0000256" key="1">
    <source>
        <dbReference type="SAM" id="MobiDB-lite"/>
    </source>
</evidence>
<dbReference type="InterPro" id="IPR036869">
    <property type="entry name" value="J_dom_sf"/>
</dbReference>
<evidence type="ECO:0000259" key="2">
    <source>
        <dbReference type="PROSITE" id="PS50076"/>
    </source>
</evidence>
<dbReference type="CDD" id="cd06257">
    <property type="entry name" value="DnaJ"/>
    <property type="match status" value="1"/>
</dbReference>
<gene>
    <name evidence="3" type="ORF">F0U47_12855</name>
</gene>
<dbReference type="SUPFAM" id="SSF46565">
    <property type="entry name" value="Chaperone J-domain"/>
    <property type="match status" value="1"/>
</dbReference>
<reference evidence="3 4" key="1">
    <citation type="submission" date="2019-09" db="EMBL/GenBank/DDBJ databases">
        <title>Nocardioides panacisoli sp. nov., isolated from the soil of a ginseng field.</title>
        <authorList>
            <person name="Cho C."/>
        </authorList>
    </citation>
    <scope>NUCLEOTIDE SEQUENCE [LARGE SCALE GENOMIC DNA]</scope>
    <source>
        <strain evidence="3 4">BN140041</strain>
    </source>
</reference>
<feature type="compositionally biased region" description="Low complexity" evidence="1">
    <location>
        <begin position="60"/>
        <end position="71"/>
    </location>
</feature>
<dbReference type="Proteomes" id="UP000324351">
    <property type="component" value="Unassembled WGS sequence"/>
</dbReference>
<dbReference type="InterPro" id="IPR001623">
    <property type="entry name" value="DnaJ_domain"/>
</dbReference>
<evidence type="ECO:0000313" key="3">
    <source>
        <dbReference type="EMBL" id="KAA1426840.1"/>
    </source>
</evidence>
<dbReference type="Pfam" id="PF00226">
    <property type="entry name" value="DnaJ"/>
    <property type="match status" value="1"/>
</dbReference>
<dbReference type="PROSITE" id="PS50076">
    <property type="entry name" value="DNAJ_2"/>
    <property type="match status" value="1"/>
</dbReference>